<organism evidence="3 4">
    <name type="scientific">[Clostridium] ultunense Esp</name>
    <dbReference type="NCBI Taxonomy" id="1288971"/>
    <lineage>
        <taxon>Bacteria</taxon>
        <taxon>Bacillati</taxon>
        <taxon>Bacillota</taxon>
        <taxon>Tissierellia</taxon>
        <taxon>Tissierellales</taxon>
        <taxon>Tepidimicrobiaceae</taxon>
        <taxon>Schnuerera</taxon>
    </lineage>
</organism>
<dbReference type="InterPro" id="IPR050900">
    <property type="entry name" value="Transposase_IS3/IS150/IS904"/>
</dbReference>
<proteinExistence type="predicted"/>
<evidence type="ECO:0000259" key="1">
    <source>
        <dbReference type="Pfam" id="PF00665"/>
    </source>
</evidence>
<dbReference type="InterPro" id="IPR055247">
    <property type="entry name" value="InsJ-like_HTH"/>
</dbReference>
<evidence type="ECO:0000259" key="2">
    <source>
        <dbReference type="Pfam" id="PF13518"/>
    </source>
</evidence>
<dbReference type="InterPro" id="IPR009057">
    <property type="entry name" value="Homeodomain-like_sf"/>
</dbReference>
<name>A0A1M4PMW8_9FIRM</name>
<feature type="domain" description="Insertion element IS150 protein InsJ-like helix-turn-helix" evidence="2">
    <location>
        <begin position="8"/>
        <end position="55"/>
    </location>
</feature>
<dbReference type="OrthoDB" id="9781005at2"/>
<dbReference type="PANTHER" id="PTHR46889:SF4">
    <property type="entry name" value="TRANSPOSASE INSO FOR INSERTION SEQUENCE ELEMENT IS911B-RELATED"/>
    <property type="match status" value="1"/>
</dbReference>
<dbReference type="SUPFAM" id="SSF46689">
    <property type="entry name" value="Homeodomain-like"/>
    <property type="match status" value="1"/>
</dbReference>
<dbReference type="Proteomes" id="UP000245423">
    <property type="component" value="Chromosome 1"/>
</dbReference>
<dbReference type="InterPro" id="IPR036388">
    <property type="entry name" value="WH-like_DNA-bd_sf"/>
</dbReference>
<dbReference type="InterPro" id="IPR012337">
    <property type="entry name" value="RNaseH-like_sf"/>
</dbReference>
<dbReference type="GO" id="GO:0015074">
    <property type="term" value="P:DNA integration"/>
    <property type="evidence" value="ECO:0007669"/>
    <property type="project" value="InterPro"/>
</dbReference>
<dbReference type="SUPFAM" id="SSF53098">
    <property type="entry name" value="Ribonuclease H-like"/>
    <property type="match status" value="1"/>
</dbReference>
<feature type="domain" description="Integrase catalytic" evidence="1">
    <location>
        <begin position="83"/>
        <end position="138"/>
    </location>
</feature>
<dbReference type="InterPro" id="IPR036397">
    <property type="entry name" value="RNaseH_sf"/>
</dbReference>
<accession>A0A1M4PMW8</accession>
<dbReference type="Gene3D" id="1.10.10.10">
    <property type="entry name" value="Winged helix-like DNA-binding domain superfamily/Winged helix DNA-binding domain"/>
    <property type="match status" value="1"/>
</dbReference>
<dbReference type="InterPro" id="IPR001584">
    <property type="entry name" value="Integrase_cat-core"/>
</dbReference>
<gene>
    <name evidence="3" type="ORF">CUESP1_1431</name>
</gene>
<evidence type="ECO:0000313" key="4">
    <source>
        <dbReference type="Proteomes" id="UP000245423"/>
    </source>
</evidence>
<evidence type="ECO:0008006" key="5">
    <source>
        <dbReference type="Google" id="ProtNLM"/>
    </source>
</evidence>
<dbReference type="Pfam" id="PF00665">
    <property type="entry name" value="rve"/>
    <property type="match status" value="1"/>
</dbReference>
<reference evidence="3 4" key="1">
    <citation type="submission" date="2016-11" db="EMBL/GenBank/DDBJ databases">
        <authorList>
            <person name="Manzoor S."/>
        </authorList>
    </citation>
    <scope>NUCLEOTIDE SEQUENCE [LARGE SCALE GENOMIC DNA]</scope>
    <source>
        <strain evidence="3">Clostridium ultunense strain Esp</strain>
    </source>
</reference>
<dbReference type="PANTHER" id="PTHR46889">
    <property type="entry name" value="TRANSPOSASE INSF FOR INSERTION SEQUENCE IS3B-RELATED"/>
    <property type="match status" value="1"/>
</dbReference>
<dbReference type="GO" id="GO:0003676">
    <property type="term" value="F:nucleic acid binding"/>
    <property type="evidence" value="ECO:0007669"/>
    <property type="project" value="InterPro"/>
</dbReference>
<keyword evidence="4" id="KW-1185">Reference proteome</keyword>
<dbReference type="Pfam" id="PF13518">
    <property type="entry name" value="HTH_28"/>
    <property type="match status" value="1"/>
</dbReference>
<evidence type="ECO:0000313" key="3">
    <source>
        <dbReference type="EMBL" id="SHD76800.1"/>
    </source>
</evidence>
<dbReference type="EMBL" id="LT669839">
    <property type="protein sequence ID" value="SHD76800.1"/>
    <property type="molecule type" value="Genomic_DNA"/>
</dbReference>
<sequence length="183" mass="21693">MSKYSSEFKLKVVKEYMKGETGGYKSVAKKYDVINHGLIRYWVNDYEKYGEEGLKIKSTKTFYSGEFKLRVLQYRQFQVTAPTVKFTTDALDDALKKLPKKHKLTIHSDQGLHYQHEQWVKRLKNRNIEQSMSRRGNCIDNSPMENLFGLLKQDMYYGEKIKTRYVLWRKKLKDISTGIITKE</sequence>
<protein>
    <recommendedName>
        <fullName evidence="5">Transposase</fullName>
    </recommendedName>
</protein>
<dbReference type="Gene3D" id="3.30.420.10">
    <property type="entry name" value="Ribonuclease H-like superfamily/Ribonuclease H"/>
    <property type="match status" value="1"/>
</dbReference>
<dbReference type="AlphaFoldDB" id="A0A1M4PMW8"/>
<dbReference type="RefSeq" id="WP_109840569.1">
    <property type="nucleotide sequence ID" value="NZ_LT669839.1"/>
</dbReference>